<dbReference type="InterPro" id="IPR001245">
    <property type="entry name" value="Ser-Thr/Tyr_kinase_cat_dom"/>
</dbReference>
<keyword evidence="4" id="KW-1185">Reference proteome</keyword>
<dbReference type="Pfam" id="PF07714">
    <property type="entry name" value="PK_Tyr_Ser-Thr"/>
    <property type="match status" value="1"/>
</dbReference>
<dbReference type="Proteomes" id="UP000054498">
    <property type="component" value="Unassembled WGS sequence"/>
</dbReference>
<dbReference type="GO" id="GO:0004674">
    <property type="term" value="F:protein serine/threonine kinase activity"/>
    <property type="evidence" value="ECO:0007669"/>
    <property type="project" value="TreeGrafter"/>
</dbReference>
<sequence length="169" mass="17541">MRQFGILLFEILTGDRPFANFPNALLGHAVVVCGKRPAWPASLGPDFSGAKQLADECWRPNPQARPSFRDVVARLETLHAAAAADSAGAASCFEDPRGSASAPAAPDIALHVHPHVCGAGRGTELTQNRVHALGSSEAPPVGAYVLTTPFAAGSGSDDGSNRNGVTGWF</sequence>
<dbReference type="PANTHER" id="PTHR44329">
    <property type="entry name" value="SERINE/THREONINE-PROTEIN KINASE TNNI3K-RELATED"/>
    <property type="match status" value="1"/>
</dbReference>
<protein>
    <recommendedName>
        <fullName evidence="2">Serine-threonine/tyrosine-protein kinase catalytic domain-containing protein</fullName>
    </recommendedName>
</protein>
<evidence type="ECO:0000313" key="4">
    <source>
        <dbReference type="Proteomes" id="UP000054498"/>
    </source>
</evidence>
<proteinExistence type="predicted"/>
<dbReference type="KEGG" id="mng:MNEG_14996"/>
<reference evidence="3 4" key="1">
    <citation type="journal article" date="2013" name="BMC Genomics">
        <title>Reconstruction of the lipid metabolism for the microalga Monoraphidium neglectum from its genome sequence reveals characteristics suitable for biofuel production.</title>
        <authorList>
            <person name="Bogen C."/>
            <person name="Al-Dilaimi A."/>
            <person name="Albersmeier A."/>
            <person name="Wichmann J."/>
            <person name="Grundmann M."/>
            <person name="Rupp O."/>
            <person name="Lauersen K.J."/>
            <person name="Blifernez-Klassen O."/>
            <person name="Kalinowski J."/>
            <person name="Goesmann A."/>
            <person name="Mussgnug J.H."/>
            <person name="Kruse O."/>
        </authorList>
    </citation>
    <scope>NUCLEOTIDE SEQUENCE [LARGE SCALE GENOMIC DNA]</scope>
    <source>
        <strain evidence="3 4">SAG 48.87</strain>
    </source>
</reference>
<gene>
    <name evidence="3" type="ORF">MNEG_14996</name>
</gene>
<dbReference type="EMBL" id="KK105158">
    <property type="protein sequence ID" value="KIY92967.1"/>
    <property type="molecule type" value="Genomic_DNA"/>
</dbReference>
<dbReference type="AlphaFoldDB" id="A0A0D2IYH2"/>
<evidence type="ECO:0000256" key="1">
    <source>
        <dbReference type="SAM" id="MobiDB-lite"/>
    </source>
</evidence>
<dbReference type="STRING" id="145388.A0A0D2IYH2"/>
<feature type="domain" description="Serine-threonine/tyrosine-protein kinase catalytic" evidence="2">
    <location>
        <begin position="4"/>
        <end position="75"/>
    </location>
</feature>
<feature type="region of interest" description="Disordered" evidence="1">
    <location>
        <begin position="150"/>
        <end position="169"/>
    </location>
</feature>
<dbReference type="InterPro" id="IPR011009">
    <property type="entry name" value="Kinase-like_dom_sf"/>
</dbReference>
<evidence type="ECO:0000313" key="3">
    <source>
        <dbReference type="EMBL" id="KIY92967.1"/>
    </source>
</evidence>
<dbReference type="Gene3D" id="1.10.510.10">
    <property type="entry name" value="Transferase(Phosphotransferase) domain 1"/>
    <property type="match status" value="1"/>
</dbReference>
<evidence type="ECO:0000259" key="2">
    <source>
        <dbReference type="Pfam" id="PF07714"/>
    </source>
</evidence>
<dbReference type="InterPro" id="IPR051681">
    <property type="entry name" value="Ser/Thr_Kinases-Pseudokinases"/>
</dbReference>
<organism evidence="3 4">
    <name type="scientific">Monoraphidium neglectum</name>
    <dbReference type="NCBI Taxonomy" id="145388"/>
    <lineage>
        <taxon>Eukaryota</taxon>
        <taxon>Viridiplantae</taxon>
        <taxon>Chlorophyta</taxon>
        <taxon>core chlorophytes</taxon>
        <taxon>Chlorophyceae</taxon>
        <taxon>CS clade</taxon>
        <taxon>Sphaeropleales</taxon>
        <taxon>Selenastraceae</taxon>
        <taxon>Monoraphidium</taxon>
    </lineage>
</organism>
<dbReference type="SUPFAM" id="SSF56112">
    <property type="entry name" value="Protein kinase-like (PK-like)"/>
    <property type="match status" value="1"/>
</dbReference>
<dbReference type="GeneID" id="25732613"/>
<accession>A0A0D2IYH2</accession>
<name>A0A0D2IYH2_9CHLO</name>
<dbReference type="RefSeq" id="XP_013891987.1">
    <property type="nucleotide sequence ID" value="XM_014036533.1"/>
</dbReference>
<dbReference type="OrthoDB" id="545952at2759"/>